<dbReference type="EMBL" id="KB293180">
    <property type="protein sequence ID" value="ELU16398.1"/>
    <property type="molecule type" value="Genomic_DNA"/>
</dbReference>
<dbReference type="GO" id="GO:0006606">
    <property type="term" value="P:protein import into nucleus"/>
    <property type="evidence" value="ECO:0007669"/>
    <property type="project" value="TreeGrafter"/>
</dbReference>
<dbReference type="PANTHER" id="PTHR12925:SF0">
    <property type="entry name" value="PROTEIN HIKESHI"/>
    <property type="match status" value="1"/>
</dbReference>
<dbReference type="GO" id="GO:0061608">
    <property type="term" value="F:nuclear import signal receptor activity"/>
    <property type="evidence" value="ECO:0007669"/>
    <property type="project" value="TreeGrafter"/>
</dbReference>
<feature type="domain" description="Hikeshi-like N-terminal" evidence="2">
    <location>
        <begin position="5"/>
        <end position="125"/>
    </location>
</feature>
<dbReference type="GO" id="GO:0005829">
    <property type="term" value="C:cytosol"/>
    <property type="evidence" value="ECO:0007669"/>
    <property type="project" value="TreeGrafter"/>
</dbReference>
<dbReference type="PANTHER" id="PTHR12925">
    <property type="entry name" value="HIKESHI FAMILY MEMBER"/>
    <property type="match status" value="1"/>
</dbReference>
<dbReference type="InterPro" id="IPR008493">
    <property type="entry name" value="Hikeshi-like_N"/>
</dbReference>
<dbReference type="OrthoDB" id="10248398at2759"/>
<dbReference type="HOGENOM" id="CLU_084839_0_0_1"/>
<evidence type="ECO:0000313" key="4">
    <source>
        <dbReference type="EMBL" id="ELU16398.1"/>
    </source>
</evidence>
<name>R7VC22_CAPTE</name>
<dbReference type="InterPro" id="IPR031318">
    <property type="entry name" value="OPI10"/>
</dbReference>
<reference evidence="6" key="1">
    <citation type="submission" date="2012-12" db="EMBL/GenBank/DDBJ databases">
        <authorList>
            <person name="Hellsten U."/>
            <person name="Grimwood J."/>
            <person name="Chapman J.A."/>
            <person name="Shapiro H."/>
            <person name="Aerts A."/>
            <person name="Otillar R.P."/>
            <person name="Terry A.Y."/>
            <person name="Boore J.L."/>
            <person name="Simakov O."/>
            <person name="Marletaz F."/>
            <person name="Cho S.-J."/>
            <person name="Edsinger-Gonzales E."/>
            <person name="Havlak P."/>
            <person name="Kuo D.-H."/>
            <person name="Larsson T."/>
            <person name="Lv J."/>
            <person name="Arendt D."/>
            <person name="Savage R."/>
            <person name="Osoegawa K."/>
            <person name="de Jong P."/>
            <person name="Lindberg D.R."/>
            <person name="Seaver E.C."/>
            <person name="Weisblat D.A."/>
            <person name="Putnam N.H."/>
            <person name="Grigoriev I.V."/>
            <person name="Rokhsar D.S."/>
        </authorList>
    </citation>
    <scope>NUCLEOTIDE SEQUENCE</scope>
    <source>
        <strain evidence="6">I ESC-2004</strain>
    </source>
</reference>
<dbReference type="FunCoup" id="R7VC22">
    <property type="interactions" value="1644"/>
</dbReference>
<dbReference type="OMA" id="WWAKFER"/>
<dbReference type="Pfam" id="PF21057">
    <property type="entry name" value="Hikeshi-like_C"/>
    <property type="match status" value="1"/>
</dbReference>
<protein>
    <submittedName>
        <fullName evidence="4 5">Uncharacterized protein</fullName>
    </submittedName>
</protein>
<evidence type="ECO:0000313" key="6">
    <source>
        <dbReference type="Proteomes" id="UP000014760"/>
    </source>
</evidence>
<dbReference type="EnsemblMetazoa" id="CapteT163472">
    <property type="protein sequence ID" value="CapteP163472"/>
    <property type="gene ID" value="CapteG163472"/>
</dbReference>
<sequence>MFGIIISGRLVQTDFQQVSETHCLFNIPDADNINHIVVFMTGQTPFPDGMGGAVYFSWAGPEGTSWHLLGHISNNKPSAIFKVSSLKKGEGSTVTPFATYGVNHAAQIGISAEPLDQLSGHTPAANTVPSAAESFTEFSKRMLENFYNYASSFAITQAQMTPTPSQTYVPLSTLTSWFSNFERKLQQNPYFWRS</sequence>
<comment type="similarity">
    <text evidence="1">Belongs to the OPI10 family.</text>
</comment>
<gene>
    <name evidence="4" type="ORF">CAPTEDRAFT_163472</name>
</gene>
<accession>R7VC22</accession>
<dbReference type="GO" id="GO:0005634">
    <property type="term" value="C:nucleus"/>
    <property type="evidence" value="ECO:0007669"/>
    <property type="project" value="TreeGrafter"/>
</dbReference>
<reference evidence="4 6" key="2">
    <citation type="journal article" date="2013" name="Nature">
        <title>Insights into bilaterian evolution from three spiralian genomes.</title>
        <authorList>
            <person name="Simakov O."/>
            <person name="Marletaz F."/>
            <person name="Cho S.J."/>
            <person name="Edsinger-Gonzales E."/>
            <person name="Havlak P."/>
            <person name="Hellsten U."/>
            <person name="Kuo D.H."/>
            <person name="Larsson T."/>
            <person name="Lv J."/>
            <person name="Arendt D."/>
            <person name="Savage R."/>
            <person name="Osoegawa K."/>
            <person name="de Jong P."/>
            <person name="Grimwood J."/>
            <person name="Chapman J.A."/>
            <person name="Shapiro H."/>
            <person name="Aerts A."/>
            <person name="Otillar R.P."/>
            <person name="Terry A.Y."/>
            <person name="Boore J.L."/>
            <person name="Grigoriev I.V."/>
            <person name="Lindberg D.R."/>
            <person name="Seaver E.C."/>
            <person name="Weisblat D.A."/>
            <person name="Putnam N.H."/>
            <person name="Rokhsar D.S."/>
        </authorList>
    </citation>
    <scope>NUCLEOTIDE SEQUENCE</scope>
    <source>
        <strain evidence="4 6">I ESC-2004</strain>
    </source>
</reference>
<dbReference type="EMBL" id="AMQN01000610">
    <property type="status" value="NOT_ANNOTATED_CDS"/>
    <property type="molecule type" value="Genomic_DNA"/>
</dbReference>
<dbReference type="STRING" id="283909.R7VC22"/>
<evidence type="ECO:0000313" key="5">
    <source>
        <dbReference type="EnsemblMetazoa" id="CapteP163472"/>
    </source>
</evidence>
<proteinExistence type="inferred from homology"/>
<evidence type="ECO:0000259" key="2">
    <source>
        <dbReference type="Pfam" id="PF05603"/>
    </source>
</evidence>
<organism evidence="4">
    <name type="scientific">Capitella teleta</name>
    <name type="common">Polychaete worm</name>
    <dbReference type="NCBI Taxonomy" id="283909"/>
    <lineage>
        <taxon>Eukaryota</taxon>
        <taxon>Metazoa</taxon>
        <taxon>Spiralia</taxon>
        <taxon>Lophotrochozoa</taxon>
        <taxon>Annelida</taxon>
        <taxon>Polychaeta</taxon>
        <taxon>Sedentaria</taxon>
        <taxon>Scolecida</taxon>
        <taxon>Capitellidae</taxon>
        <taxon>Capitella</taxon>
    </lineage>
</organism>
<evidence type="ECO:0000256" key="1">
    <source>
        <dbReference type="ARBA" id="ARBA00006623"/>
    </source>
</evidence>
<dbReference type="AlphaFoldDB" id="R7VC22"/>
<keyword evidence="6" id="KW-1185">Reference proteome</keyword>
<dbReference type="Pfam" id="PF05603">
    <property type="entry name" value="Hikeshi-like_N"/>
    <property type="match status" value="1"/>
</dbReference>
<dbReference type="Proteomes" id="UP000014760">
    <property type="component" value="Unassembled WGS sequence"/>
</dbReference>
<evidence type="ECO:0000259" key="3">
    <source>
        <dbReference type="Pfam" id="PF21057"/>
    </source>
</evidence>
<feature type="domain" description="Hikeshi-like C-terminal" evidence="3">
    <location>
        <begin position="134"/>
        <end position="193"/>
    </location>
</feature>
<dbReference type="InterPro" id="IPR048364">
    <property type="entry name" value="Hikeshi-like_C"/>
</dbReference>
<dbReference type="GO" id="GO:0030544">
    <property type="term" value="F:Hsp70 protein binding"/>
    <property type="evidence" value="ECO:0007669"/>
    <property type="project" value="TreeGrafter"/>
</dbReference>
<reference evidence="5" key="3">
    <citation type="submission" date="2015-06" db="UniProtKB">
        <authorList>
            <consortium name="EnsemblMetazoa"/>
        </authorList>
    </citation>
    <scope>IDENTIFICATION</scope>
</reference>